<evidence type="ECO:0000313" key="9">
    <source>
        <dbReference type="EMBL" id="RMI04744.1"/>
    </source>
</evidence>
<dbReference type="InterPro" id="IPR029060">
    <property type="entry name" value="PIN-like_dom_sf"/>
</dbReference>
<feature type="region of interest" description="Disordered" evidence="7">
    <location>
        <begin position="1"/>
        <end position="56"/>
    </location>
</feature>
<evidence type="ECO:0000256" key="2">
    <source>
        <dbReference type="ARBA" id="ARBA00022722"/>
    </source>
</evidence>
<dbReference type="GO" id="GO:0000287">
    <property type="term" value="F:magnesium ion binding"/>
    <property type="evidence" value="ECO:0007669"/>
    <property type="project" value="UniProtKB-UniRule"/>
</dbReference>
<evidence type="ECO:0000256" key="5">
    <source>
        <dbReference type="ARBA" id="ARBA00022842"/>
    </source>
</evidence>
<keyword evidence="4 6" id="KW-0378">Hydrolase</keyword>
<keyword evidence="10" id="KW-1185">Reference proteome</keyword>
<sequence>MARRASVAVAGPPHRDRRRDGGRRGGARRWRAPARRRRADRAGSPLPHRLPRRGPGGVGRVIVVDANVVIAASTPDHVHHGRARDILVEHGSDGVVLHSLTMAEVLVGPARAGAQDAAHAAFEAAGLRSSPTTDPGPIALAVVRAQAALTMPDACVLATAEHVGVPLATFDARLAREAAARGTAVIGLTG</sequence>
<keyword evidence="6" id="KW-0800">Toxin</keyword>
<evidence type="ECO:0000256" key="7">
    <source>
        <dbReference type="SAM" id="MobiDB-lite"/>
    </source>
</evidence>
<keyword evidence="5 6" id="KW-0460">Magnesium</keyword>
<comment type="cofactor">
    <cofactor evidence="6">
        <name>Mg(2+)</name>
        <dbReference type="ChEBI" id="CHEBI:18420"/>
    </cofactor>
</comment>
<organism evidence="9 10">
    <name type="scientific">Cellulomonas triticagri</name>
    <dbReference type="NCBI Taxonomy" id="2483352"/>
    <lineage>
        <taxon>Bacteria</taxon>
        <taxon>Bacillati</taxon>
        <taxon>Actinomycetota</taxon>
        <taxon>Actinomycetes</taxon>
        <taxon>Micrococcales</taxon>
        <taxon>Cellulomonadaceae</taxon>
        <taxon>Cellulomonas</taxon>
    </lineage>
</organism>
<name>A0A3M2IWC8_9CELL</name>
<keyword evidence="1 6" id="KW-1277">Toxin-antitoxin system</keyword>
<evidence type="ECO:0000256" key="3">
    <source>
        <dbReference type="ARBA" id="ARBA00022723"/>
    </source>
</evidence>
<evidence type="ECO:0000313" key="10">
    <source>
        <dbReference type="Proteomes" id="UP000269289"/>
    </source>
</evidence>
<dbReference type="Gene3D" id="3.40.50.1010">
    <property type="entry name" value="5'-nuclease"/>
    <property type="match status" value="1"/>
</dbReference>
<dbReference type="GO" id="GO:0090729">
    <property type="term" value="F:toxin activity"/>
    <property type="evidence" value="ECO:0007669"/>
    <property type="project" value="UniProtKB-KW"/>
</dbReference>
<comment type="caution">
    <text evidence="9">The sequence shown here is derived from an EMBL/GenBank/DDBJ whole genome shotgun (WGS) entry which is preliminary data.</text>
</comment>
<dbReference type="CDD" id="cd09854">
    <property type="entry name" value="PIN_VapC-like"/>
    <property type="match status" value="1"/>
</dbReference>
<comment type="function">
    <text evidence="6">Toxic component of a toxin-antitoxin (TA) system. An RNase.</text>
</comment>
<feature type="binding site" evidence="6">
    <location>
        <position position="153"/>
    </location>
    <ligand>
        <name>Mg(2+)</name>
        <dbReference type="ChEBI" id="CHEBI:18420"/>
    </ligand>
</feature>
<evidence type="ECO:0000259" key="8">
    <source>
        <dbReference type="Pfam" id="PF01850"/>
    </source>
</evidence>
<proteinExistence type="inferred from homology"/>
<dbReference type="Proteomes" id="UP000269289">
    <property type="component" value="Unassembled WGS sequence"/>
</dbReference>
<keyword evidence="2 6" id="KW-0540">Nuclease</keyword>
<dbReference type="GO" id="GO:0004540">
    <property type="term" value="F:RNA nuclease activity"/>
    <property type="evidence" value="ECO:0007669"/>
    <property type="project" value="InterPro"/>
</dbReference>
<keyword evidence="3 6" id="KW-0479">Metal-binding</keyword>
<comment type="similarity">
    <text evidence="6">Belongs to the PINc/VapC protein family.</text>
</comment>
<dbReference type="EC" id="3.1.-.-" evidence="6"/>
<dbReference type="InterPro" id="IPR002716">
    <property type="entry name" value="PIN_dom"/>
</dbReference>
<evidence type="ECO:0000256" key="1">
    <source>
        <dbReference type="ARBA" id="ARBA00022649"/>
    </source>
</evidence>
<evidence type="ECO:0000256" key="6">
    <source>
        <dbReference type="HAMAP-Rule" id="MF_00265"/>
    </source>
</evidence>
<dbReference type="AlphaFoldDB" id="A0A3M2IWC8"/>
<dbReference type="SUPFAM" id="SSF88723">
    <property type="entry name" value="PIN domain-like"/>
    <property type="match status" value="1"/>
</dbReference>
<accession>A0A3M2IWC8</accession>
<dbReference type="GO" id="GO:0016787">
    <property type="term" value="F:hydrolase activity"/>
    <property type="evidence" value="ECO:0007669"/>
    <property type="project" value="UniProtKB-KW"/>
</dbReference>
<dbReference type="EMBL" id="RFFI01000134">
    <property type="protein sequence ID" value="RMI04744.1"/>
    <property type="molecule type" value="Genomic_DNA"/>
</dbReference>
<dbReference type="Pfam" id="PF01850">
    <property type="entry name" value="PIN"/>
    <property type="match status" value="1"/>
</dbReference>
<protein>
    <recommendedName>
        <fullName evidence="6">Ribonuclease VapC</fullName>
        <shortName evidence="6">RNase VapC</shortName>
        <ecNumber evidence="6">3.1.-.-</ecNumber>
    </recommendedName>
    <alternativeName>
        <fullName evidence="6">Toxin VapC</fullName>
    </alternativeName>
</protein>
<gene>
    <name evidence="6" type="primary">vapC</name>
    <name evidence="9" type="ORF">EBM89_17805</name>
</gene>
<dbReference type="HAMAP" id="MF_00265">
    <property type="entry name" value="VapC_Nob1"/>
    <property type="match status" value="1"/>
</dbReference>
<dbReference type="InterPro" id="IPR022907">
    <property type="entry name" value="VapC_family"/>
</dbReference>
<feature type="compositionally biased region" description="Basic residues" evidence="7">
    <location>
        <begin position="24"/>
        <end position="39"/>
    </location>
</feature>
<feature type="binding site" evidence="6">
    <location>
        <position position="65"/>
    </location>
    <ligand>
        <name>Mg(2+)</name>
        <dbReference type="ChEBI" id="CHEBI:18420"/>
    </ligand>
</feature>
<evidence type="ECO:0000256" key="4">
    <source>
        <dbReference type="ARBA" id="ARBA00022801"/>
    </source>
</evidence>
<reference evidence="9 10" key="1">
    <citation type="submission" date="2018-10" db="EMBL/GenBank/DDBJ databases">
        <title>Isolation, diversity and antifungal activity of actinobacteria from wheat.</title>
        <authorList>
            <person name="Han C."/>
        </authorList>
    </citation>
    <scope>NUCLEOTIDE SEQUENCE [LARGE SCALE GENOMIC DNA]</scope>
    <source>
        <strain evidence="9 10">NEAU-YY56</strain>
    </source>
</reference>
<feature type="domain" description="PIN" evidence="8">
    <location>
        <begin position="62"/>
        <end position="176"/>
    </location>
</feature>